<evidence type="ECO:0000259" key="3">
    <source>
        <dbReference type="PROSITE" id="PS50943"/>
    </source>
</evidence>
<evidence type="ECO:0000313" key="5">
    <source>
        <dbReference type="Proteomes" id="UP000199144"/>
    </source>
</evidence>
<dbReference type="Gene3D" id="2.60.120.10">
    <property type="entry name" value="Jelly Rolls"/>
    <property type="match status" value="1"/>
</dbReference>
<accession>A0A1I4SJQ5</accession>
<evidence type="ECO:0000256" key="2">
    <source>
        <dbReference type="SAM" id="MobiDB-lite"/>
    </source>
</evidence>
<dbReference type="OrthoDB" id="9805356at2"/>
<dbReference type="InterPro" id="IPR011051">
    <property type="entry name" value="RmlC_Cupin_sf"/>
</dbReference>
<dbReference type="PANTHER" id="PTHR46797:SF20">
    <property type="entry name" value="BLR4304 PROTEIN"/>
    <property type="match status" value="1"/>
</dbReference>
<dbReference type="Gene3D" id="1.10.260.40">
    <property type="entry name" value="lambda repressor-like DNA-binding domains"/>
    <property type="match status" value="1"/>
</dbReference>
<dbReference type="InterPro" id="IPR010982">
    <property type="entry name" value="Lambda_DNA-bd_dom_sf"/>
</dbReference>
<reference evidence="4 5" key="1">
    <citation type="submission" date="2016-10" db="EMBL/GenBank/DDBJ databases">
        <authorList>
            <person name="de Groot N.N."/>
        </authorList>
    </citation>
    <scope>NUCLEOTIDE SEQUENCE [LARGE SCALE GENOMIC DNA]</scope>
    <source>
        <strain evidence="4 5">DSM 15283</strain>
    </source>
</reference>
<dbReference type="PROSITE" id="PS50943">
    <property type="entry name" value="HTH_CROC1"/>
    <property type="match status" value="1"/>
</dbReference>
<sequence>MNVSARETLPEEETFGQRLKAKRKARNLTLTELATRSSVSASTISKIENGGVSPTYDVILRLAAGLSIPVSAMFGETIPESNEGPRPTGWQVVGRPDEYDLLDTKNYEHRYLCSSLKTKRLLPVLVRIKAGSIAEFGELVRHDGEEFIYVLRGTVELHSEFYATVVLNVGEYAYLDSTMGHAYVSGSDEDAEILCICAGQVSFESDDKTVI</sequence>
<evidence type="ECO:0000313" key="4">
    <source>
        <dbReference type="EMBL" id="SFM64748.1"/>
    </source>
</evidence>
<dbReference type="RefSeq" id="WP_093096311.1">
    <property type="nucleotide sequence ID" value="NZ_FOTQ01000011.1"/>
</dbReference>
<dbReference type="AlphaFoldDB" id="A0A1I4SJQ5"/>
<dbReference type="SUPFAM" id="SSF51182">
    <property type="entry name" value="RmlC-like cupins"/>
    <property type="match status" value="1"/>
</dbReference>
<organism evidence="4 5">
    <name type="scientific">Shimia aestuarii</name>
    <dbReference type="NCBI Taxonomy" id="254406"/>
    <lineage>
        <taxon>Bacteria</taxon>
        <taxon>Pseudomonadati</taxon>
        <taxon>Pseudomonadota</taxon>
        <taxon>Alphaproteobacteria</taxon>
        <taxon>Rhodobacterales</taxon>
        <taxon>Roseobacteraceae</taxon>
    </lineage>
</organism>
<feature type="region of interest" description="Disordered" evidence="2">
    <location>
        <begin position="1"/>
        <end position="20"/>
    </location>
</feature>
<protein>
    <submittedName>
        <fullName evidence="4">Transcriptional regulator, XRE family with cupin sensor</fullName>
    </submittedName>
</protein>
<proteinExistence type="predicted"/>
<dbReference type="CDD" id="cd00093">
    <property type="entry name" value="HTH_XRE"/>
    <property type="match status" value="1"/>
</dbReference>
<dbReference type="PANTHER" id="PTHR46797">
    <property type="entry name" value="HTH-TYPE TRANSCRIPTIONAL REGULATOR"/>
    <property type="match status" value="1"/>
</dbReference>
<dbReference type="EMBL" id="FOTQ01000011">
    <property type="protein sequence ID" value="SFM64748.1"/>
    <property type="molecule type" value="Genomic_DNA"/>
</dbReference>
<dbReference type="GO" id="GO:0003700">
    <property type="term" value="F:DNA-binding transcription factor activity"/>
    <property type="evidence" value="ECO:0007669"/>
    <property type="project" value="TreeGrafter"/>
</dbReference>
<keyword evidence="5" id="KW-1185">Reference proteome</keyword>
<evidence type="ECO:0000256" key="1">
    <source>
        <dbReference type="ARBA" id="ARBA00023125"/>
    </source>
</evidence>
<dbReference type="Pfam" id="PF01381">
    <property type="entry name" value="HTH_3"/>
    <property type="match status" value="1"/>
</dbReference>
<dbReference type="Pfam" id="PF07883">
    <property type="entry name" value="Cupin_2"/>
    <property type="match status" value="1"/>
</dbReference>
<dbReference type="SUPFAM" id="SSF47413">
    <property type="entry name" value="lambda repressor-like DNA-binding domains"/>
    <property type="match status" value="1"/>
</dbReference>
<dbReference type="InterPro" id="IPR014710">
    <property type="entry name" value="RmlC-like_jellyroll"/>
</dbReference>
<dbReference type="Proteomes" id="UP000199144">
    <property type="component" value="Unassembled WGS sequence"/>
</dbReference>
<dbReference type="SMART" id="SM00530">
    <property type="entry name" value="HTH_XRE"/>
    <property type="match status" value="1"/>
</dbReference>
<dbReference type="CDD" id="cd02209">
    <property type="entry name" value="cupin_XRE_C"/>
    <property type="match status" value="1"/>
</dbReference>
<keyword evidence="1" id="KW-0238">DNA-binding</keyword>
<dbReference type="InterPro" id="IPR050807">
    <property type="entry name" value="TransReg_Diox_bact_type"/>
</dbReference>
<name>A0A1I4SJQ5_9RHOB</name>
<dbReference type="InterPro" id="IPR013096">
    <property type="entry name" value="Cupin_2"/>
</dbReference>
<gene>
    <name evidence="4" type="ORF">SAMN04488042_11147</name>
</gene>
<feature type="domain" description="HTH cro/C1-type" evidence="3">
    <location>
        <begin position="19"/>
        <end position="73"/>
    </location>
</feature>
<dbReference type="STRING" id="254406.SAMN04488042_11147"/>
<dbReference type="GO" id="GO:0005829">
    <property type="term" value="C:cytosol"/>
    <property type="evidence" value="ECO:0007669"/>
    <property type="project" value="TreeGrafter"/>
</dbReference>
<dbReference type="InterPro" id="IPR001387">
    <property type="entry name" value="Cro/C1-type_HTH"/>
</dbReference>
<dbReference type="GO" id="GO:0003677">
    <property type="term" value="F:DNA binding"/>
    <property type="evidence" value="ECO:0007669"/>
    <property type="project" value="UniProtKB-KW"/>
</dbReference>